<name>A0A553SRY4_NIACI</name>
<protein>
    <submittedName>
        <fullName evidence="1">Uncharacterized protein</fullName>
    </submittedName>
</protein>
<dbReference type="EMBL" id="RIBP01000001">
    <property type="protein sequence ID" value="TRZ39757.1"/>
    <property type="molecule type" value="Genomic_DNA"/>
</dbReference>
<sequence length="59" mass="6970">MLKSSSPNQIHEVVLQEMIVEDWDKKDNKVVYGYYSFRIYYGNHSGSLARYNEIKRLGV</sequence>
<reference evidence="2" key="1">
    <citation type="submission" date="2018-10" db="EMBL/GenBank/DDBJ databases">
        <title>FDA dAtabase for Regulatory Grade micrObial Sequences (FDA-ARGOS): Supporting development and validation of Infectious Disease Dx tests.</title>
        <authorList>
            <person name="Minogue T."/>
            <person name="Wolcott M."/>
            <person name="Wasieloski L."/>
            <person name="Aguilar W."/>
            <person name="Moore D."/>
            <person name="Tallon L."/>
            <person name="Sadzewicz L."/>
            <person name="Sengamalay N."/>
            <person name="Ott S."/>
            <person name="Godinez A."/>
            <person name="Nagaraj S."/>
            <person name="Vavikolanu K."/>
            <person name="Vyas G."/>
            <person name="Nadendla S."/>
            <person name="George J."/>
            <person name="Sichtig H."/>
        </authorList>
    </citation>
    <scope>NUCLEOTIDE SEQUENCE [LARGE SCALE GENOMIC DNA]</scope>
    <source>
        <strain evidence="2">FDAARGOS_343</strain>
    </source>
</reference>
<gene>
    <name evidence="1" type="ORF">CEQ21_02075</name>
</gene>
<accession>A0A553SRY4</accession>
<proteinExistence type="predicted"/>
<organism evidence="1 2">
    <name type="scientific">Niallia circulans</name>
    <name type="common">Bacillus circulans</name>
    <dbReference type="NCBI Taxonomy" id="1397"/>
    <lineage>
        <taxon>Bacteria</taxon>
        <taxon>Bacillati</taxon>
        <taxon>Bacillota</taxon>
        <taxon>Bacilli</taxon>
        <taxon>Bacillales</taxon>
        <taxon>Bacillaceae</taxon>
        <taxon>Niallia</taxon>
    </lineage>
</organism>
<comment type="caution">
    <text evidence="1">The sequence shown here is derived from an EMBL/GenBank/DDBJ whole genome shotgun (WGS) entry which is preliminary data.</text>
</comment>
<evidence type="ECO:0000313" key="1">
    <source>
        <dbReference type="EMBL" id="TRZ39757.1"/>
    </source>
</evidence>
<dbReference type="AlphaFoldDB" id="A0A553SRY4"/>
<evidence type="ECO:0000313" key="2">
    <source>
        <dbReference type="Proteomes" id="UP000319837"/>
    </source>
</evidence>
<dbReference type="Proteomes" id="UP000319837">
    <property type="component" value="Unassembled WGS sequence"/>
</dbReference>